<evidence type="ECO:0000313" key="3">
    <source>
        <dbReference type="EMBL" id="CAI9089130.1"/>
    </source>
</evidence>
<evidence type="ECO:0000256" key="1">
    <source>
        <dbReference type="SAM" id="Coils"/>
    </source>
</evidence>
<evidence type="ECO:0000313" key="4">
    <source>
        <dbReference type="Proteomes" id="UP001161247"/>
    </source>
</evidence>
<organism evidence="3 4">
    <name type="scientific">Oldenlandia corymbosa var. corymbosa</name>
    <dbReference type="NCBI Taxonomy" id="529605"/>
    <lineage>
        <taxon>Eukaryota</taxon>
        <taxon>Viridiplantae</taxon>
        <taxon>Streptophyta</taxon>
        <taxon>Embryophyta</taxon>
        <taxon>Tracheophyta</taxon>
        <taxon>Spermatophyta</taxon>
        <taxon>Magnoliopsida</taxon>
        <taxon>eudicotyledons</taxon>
        <taxon>Gunneridae</taxon>
        <taxon>Pentapetalae</taxon>
        <taxon>asterids</taxon>
        <taxon>lamiids</taxon>
        <taxon>Gentianales</taxon>
        <taxon>Rubiaceae</taxon>
        <taxon>Rubioideae</taxon>
        <taxon>Spermacoceae</taxon>
        <taxon>Hedyotis-Oldenlandia complex</taxon>
        <taxon>Oldenlandia</taxon>
    </lineage>
</organism>
<protein>
    <submittedName>
        <fullName evidence="3">OLC1v1023639C1</fullName>
    </submittedName>
</protein>
<feature type="compositionally biased region" description="Polar residues" evidence="2">
    <location>
        <begin position="170"/>
        <end position="184"/>
    </location>
</feature>
<feature type="compositionally biased region" description="Gly residues" evidence="2">
    <location>
        <begin position="197"/>
        <end position="213"/>
    </location>
</feature>
<sequence>MAGHKERLAGLEKLSSEQMERLTEAEVALRGLQDEAEDDIAHISLELEQENAANRGLRSTLNDKDAKIVGLKSKVGELNTKLEDLVRQVGVMIVAIANQPLGGGNGATRGVTRKKHKAPQPAKCCQMVAWPDGGNQSSSGDRGDVGLAKDIVQVEGLVDYHVGTKKDARPTNSGAPKSGGNNAAKSGGDRAPAQSTGGSGGQGSSWGSSGGQNDGWRASSSAQAECPKKKIINALLVNDAESQHGDLVAEAQAEEEEDAGEDAMGALSFCYAMSPVEKALTKGVS</sequence>
<feature type="region of interest" description="Disordered" evidence="2">
    <location>
        <begin position="162"/>
        <end position="222"/>
    </location>
</feature>
<feature type="region of interest" description="Disordered" evidence="2">
    <location>
        <begin position="105"/>
        <end position="144"/>
    </location>
</feature>
<gene>
    <name evidence="3" type="ORF">OLC1_LOCUS1537</name>
</gene>
<feature type="coiled-coil region" evidence="1">
    <location>
        <begin position="15"/>
        <end position="88"/>
    </location>
</feature>
<keyword evidence="4" id="KW-1185">Reference proteome</keyword>
<evidence type="ECO:0000256" key="2">
    <source>
        <dbReference type="SAM" id="MobiDB-lite"/>
    </source>
</evidence>
<name>A0AAV1C2U6_OLDCO</name>
<dbReference type="Proteomes" id="UP001161247">
    <property type="component" value="Chromosome 1"/>
</dbReference>
<dbReference type="EMBL" id="OX459118">
    <property type="protein sequence ID" value="CAI9089130.1"/>
    <property type="molecule type" value="Genomic_DNA"/>
</dbReference>
<keyword evidence="1" id="KW-0175">Coiled coil</keyword>
<reference evidence="3" key="1">
    <citation type="submission" date="2023-03" db="EMBL/GenBank/DDBJ databases">
        <authorList>
            <person name="Julca I."/>
        </authorList>
    </citation>
    <scope>NUCLEOTIDE SEQUENCE</scope>
</reference>
<accession>A0AAV1C2U6</accession>
<dbReference type="AlphaFoldDB" id="A0AAV1C2U6"/>
<proteinExistence type="predicted"/>